<evidence type="ECO:0000313" key="1">
    <source>
        <dbReference type="EMBL" id="CUR53900.1"/>
    </source>
</evidence>
<reference evidence="1" key="1">
    <citation type="submission" date="2015-08" db="EMBL/GenBank/DDBJ databases">
        <authorList>
            <person name="Babu N.S."/>
            <person name="Beckwith C.J."/>
            <person name="Beseler K.G."/>
            <person name="Brison A."/>
            <person name="Carone J.V."/>
            <person name="Caskin T.P."/>
            <person name="Diamond M."/>
            <person name="Durham M.E."/>
            <person name="Foxe J.M."/>
            <person name="Go M."/>
            <person name="Henderson B.A."/>
            <person name="Jones I.B."/>
            <person name="McGettigan J.A."/>
            <person name="Micheletti S.J."/>
            <person name="Nasrallah M.E."/>
            <person name="Ortiz D."/>
            <person name="Piller C.R."/>
            <person name="Privatt S.R."/>
            <person name="Schneider S.L."/>
            <person name="Sharp S."/>
            <person name="Smith T.C."/>
            <person name="Stanton J.D."/>
            <person name="Ullery H.E."/>
            <person name="Wilson R.J."/>
            <person name="Serrano M.G."/>
            <person name="Buck G."/>
            <person name="Lee V."/>
            <person name="Wang Y."/>
            <person name="Carvalho R."/>
            <person name="Voegtly L."/>
            <person name="Shi R."/>
            <person name="Duckworth R."/>
            <person name="Johnson A."/>
            <person name="Loviza R."/>
            <person name="Walstead R."/>
            <person name="Shah Z."/>
            <person name="Kiflezghi M."/>
            <person name="Wade K."/>
            <person name="Ball S.L."/>
            <person name="Bradley K.W."/>
            <person name="Asai D.J."/>
            <person name="Bowman C.A."/>
            <person name="Russell D.A."/>
            <person name="Pope W.H."/>
            <person name="Jacobs-Sera D."/>
            <person name="Hendrix R.W."/>
            <person name="Hatfull G.F."/>
        </authorList>
    </citation>
    <scope>NUCLEOTIDE SEQUENCE</scope>
</reference>
<dbReference type="EMBL" id="CZKA01000002">
    <property type="protein sequence ID" value="CUR53900.1"/>
    <property type="molecule type" value="Genomic_DNA"/>
</dbReference>
<dbReference type="AlphaFoldDB" id="A0A2P2BVY9"/>
<gene>
    <name evidence="1" type="ORF">NOCA2100033</name>
</gene>
<protein>
    <submittedName>
        <fullName evidence="1">Uncharacterized protein</fullName>
    </submittedName>
</protein>
<organism evidence="1">
    <name type="scientific">metagenome</name>
    <dbReference type="NCBI Taxonomy" id="256318"/>
    <lineage>
        <taxon>unclassified sequences</taxon>
        <taxon>metagenomes</taxon>
    </lineage>
</organism>
<sequence>MVTRRCHCNGEVAGPPELRPYRICVVIPANMLV</sequence>
<proteinExistence type="predicted"/>
<accession>A0A2P2BVY9</accession>
<name>A0A2P2BVY9_9ZZZZ</name>